<gene>
    <name evidence="7" type="ORF">FH972_014105</name>
</gene>
<feature type="domain" description="Disease resistance R13L4/SHOC-2-like LRR" evidence="6">
    <location>
        <begin position="291"/>
        <end position="465"/>
    </location>
</feature>
<keyword evidence="2" id="KW-0547">Nucleotide-binding</keyword>
<name>A0A5N6R8W4_9ROSI</name>
<accession>A0A5N6R8W4</accession>
<dbReference type="InterPro" id="IPR027417">
    <property type="entry name" value="P-loop_NTPase"/>
</dbReference>
<dbReference type="InterPro" id="IPR055414">
    <property type="entry name" value="LRR_R13L4/SHOC2-like"/>
</dbReference>
<dbReference type="InterPro" id="IPR032675">
    <property type="entry name" value="LRR_dom_sf"/>
</dbReference>
<evidence type="ECO:0008006" key="9">
    <source>
        <dbReference type="Google" id="ProtNLM"/>
    </source>
</evidence>
<keyword evidence="1" id="KW-0677">Repeat</keyword>
<keyword evidence="3" id="KW-0611">Plant defense</keyword>
<dbReference type="GO" id="GO:0051707">
    <property type="term" value="P:response to other organism"/>
    <property type="evidence" value="ECO:0007669"/>
    <property type="project" value="UniProtKB-ARBA"/>
</dbReference>
<dbReference type="SUPFAM" id="SSF52540">
    <property type="entry name" value="P-loop containing nucleoside triphosphate hydrolases"/>
    <property type="match status" value="1"/>
</dbReference>
<dbReference type="AlphaFoldDB" id="A0A5N6R8W4"/>
<dbReference type="InterPro" id="IPR002182">
    <property type="entry name" value="NB-ARC"/>
</dbReference>
<dbReference type="SUPFAM" id="SSF52058">
    <property type="entry name" value="L domain-like"/>
    <property type="match status" value="1"/>
</dbReference>
<sequence length="591" mass="66579">MADSVVSLLLETLNQLLDQDADLLLEVEDEIRSFHAELGLASGFIRNSEGQGNAQAVRDLAKKISDVAYEAEGDIDMLAFNIAKQRMRGKFGKLIHGFRYRSMLNDVSKKINGITKRVRDIYGNKVSNSKPNGTDRSQSFFTGDRKFKEVDLPCFPKVLETLLDQLKREDGARGIISIVGEVGIGKTVLAKKIYNNISVQGHFDCLVWVHVSRDCKAGELLNKILERFQRPNLSGADHEKTFRRLAIHVTSSEGVFSKLRRCSGIRSFHYSVLGTDHHAPLPTARWSTLYKGFKLLRVCNLGMIEVSRVPEEVGRLIHLRMRAPDMKHVPSSICNLVNLQTLDMRESSLSNLPDGIWKLQQLRHLHLYRLRNFCDQGNDEKSLGKLQTLSCIRPHKDMKRLMVKAKFPNVRKLKLDSQDPDETAEFLESLDHLYHLQSLKIVSASKLPDSNAFPLTLTKLTLQGTSLVEDCVKTLEKLPNLRVLKLLQNSVNGEEINFGAGGFAQLQILQMVELKMTTWVLGRKAMVNLRHLVISKCDSLEKIPDNLKSLANLQIVEAVWLSTDLRETLKNILGKDGPKIMVVPDMSVAST</sequence>
<protein>
    <recommendedName>
        <fullName evidence="9">NB-ARC domain-containing protein</fullName>
    </recommendedName>
</protein>
<evidence type="ECO:0000256" key="3">
    <source>
        <dbReference type="ARBA" id="ARBA00022821"/>
    </source>
</evidence>
<feature type="domain" description="NB-ARC" evidence="4">
    <location>
        <begin position="158"/>
        <end position="231"/>
    </location>
</feature>
<dbReference type="InterPro" id="IPR041118">
    <property type="entry name" value="Rx_N"/>
</dbReference>
<evidence type="ECO:0000259" key="5">
    <source>
        <dbReference type="Pfam" id="PF18052"/>
    </source>
</evidence>
<reference evidence="7 8" key="1">
    <citation type="submission" date="2019-06" db="EMBL/GenBank/DDBJ databases">
        <title>A chromosomal-level reference genome of Carpinus fangiana (Coryloideae, Betulaceae).</title>
        <authorList>
            <person name="Yang X."/>
            <person name="Wang Z."/>
            <person name="Zhang L."/>
            <person name="Hao G."/>
            <person name="Liu J."/>
            <person name="Yang Y."/>
        </authorList>
    </citation>
    <scope>NUCLEOTIDE SEQUENCE [LARGE SCALE GENOMIC DNA]</scope>
    <source>
        <strain evidence="7">Cfa_2016G</strain>
        <tissue evidence="7">Leaf</tissue>
    </source>
</reference>
<dbReference type="GO" id="GO:0043531">
    <property type="term" value="F:ADP binding"/>
    <property type="evidence" value="ECO:0007669"/>
    <property type="project" value="InterPro"/>
</dbReference>
<proteinExistence type="predicted"/>
<dbReference type="GO" id="GO:0006952">
    <property type="term" value="P:defense response"/>
    <property type="evidence" value="ECO:0007669"/>
    <property type="project" value="UniProtKB-KW"/>
</dbReference>
<keyword evidence="8" id="KW-1185">Reference proteome</keyword>
<dbReference type="Gene3D" id="3.40.50.300">
    <property type="entry name" value="P-loop containing nucleotide triphosphate hydrolases"/>
    <property type="match status" value="1"/>
</dbReference>
<dbReference type="Gene3D" id="3.80.10.10">
    <property type="entry name" value="Ribonuclease Inhibitor"/>
    <property type="match status" value="1"/>
</dbReference>
<evidence type="ECO:0000259" key="4">
    <source>
        <dbReference type="Pfam" id="PF00931"/>
    </source>
</evidence>
<evidence type="ECO:0000256" key="2">
    <source>
        <dbReference type="ARBA" id="ARBA00022741"/>
    </source>
</evidence>
<dbReference type="PANTHER" id="PTHR15140:SF37">
    <property type="entry name" value="UBIQUITIN-LIKE DOMAIN-CONTAINING PROTEIN"/>
    <property type="match status" value="1"/>
</dbReference>
<dbReference type="Pfam" id="PF23598">
    <property type="entry name" value="LRR_14"/>
    <property type="match status" value="1"/>
</dbReference>
<evidence type="ECO:0000313" key="8">
    <source>
        <dbReference type="Proteomes" id="UP000327013"/>
    </source>
</evidence>
<evidence type="ECO:0000259" key="6">
    <source>
        <dbReference type="Pfam" id="PF23598"/>
    </source>
</evidence>
<dbReference type="Pfam" id="PF00931">
    <property type="entry name" value="NB-ARC"/>
    <property type="match status" value="1"/>
</dbReference>
<evidence type="ECO:0000256" key="1">
    <source>
        <dbReference type="ARBA" id="ARBA00022737"/>
    </source>
</evidence>
<dbReference type="OrthoDB" id="3027644at2759"/>
<organism evidence="7 8">
    <name type="scientific">Carpinus fangiana</name>
    <dbReference type="NCBI Taxonomy" id="176857"/>
    <lineage>
        <taxon>Eukaryota</taxon>
        <taxon>Viridiplantae</taxon>
        <taxon>Streptophyta</taxon>
        <taxon>Embryophyta</taxon>
        <taxon>Tracheophyta</taxon>
        <taxon>Spermatophyta</taxon>
        <taxon>Magnoliopsida</taxon>
        <taxon>eudicotyledons</taxon>
        <taxon>Gunneridae</taxon>
        <taxon>Pentapetalae</taxon>
        <taxon>rosids</taxon>
        <taxon>fabids</taxon>
        <taxon>Fagales</taxon>
        <taxon>Betulaceae</taxon>
        <taxon>Carpinus</taxon>
    </lineage>
</organism>
<dbReference type="Gene3D" id="1.20.5.4130">
    <property type="match status" value="1"/>
</dbReference>
<dbReference type="Pfam" id="PF18052">
    <property type="entry name" value="Rx_N"/>
    <property type="match status" value="1"/>
</dbReference>
<feature type="domain" description="Disease resistance N-terminal" evidence="5">
    <location>
        <begin position="5"/>
        <end position="92"/>
    </location>
</feature>
<dbReference type="Proteomes" id="UP000327013">
    <property type="component" value="Chromosome 5"/>
</dbReference>
<dbReference type="PANTHER" id="PTHR15140">
    <property type="entry name" value="TUBULIN-SPECIFIC CHAPERONE E"/>
    <property type="match status" value="1"/>
</dbReference>
<evidence type="ECO:0000313" key="7">
    <source>
        <dbReference type="EMBL" id="KAE8057410.1"/>
    </source>
</evidence>
<dbReference type="EMBL" id="CM017325">
    <property type="protein sequence ID" value="KAE8057410.1"/>
    <property type="molecule type" value="Genomic_DNA"/>
</dbReference>